<evidence type="ECO:0000313" key="2">
    <source>
        <dbReference type="EMBL" id="CAL8120199.1"/>
    </source>
</evidence>
<evidence type="ECO:0000259" key="1">
    <source>
        <dbReference type="PROSITE" id="PS50097"/>
    </source>
</evidence>
<dbReference type="Gene3D" id="3.30.710.10">
    <property type="entry name" value="Potassium Channel Kv1.1, Chain A"/>
    <property type="match status" value="1"/>
</dbReference>
<dbReference type="PROSITE" id="PS50097">
    <property type="entry name" value="BTB"/>
    <property type="match status" value="1"/>
</dbReference>
<protein>
    <recommendedName>
        <fullName evidence="1">BTB domain-containing protein</fullName>
    </recommendedName>
</protein>
<accession>A0ABP1R5G5</accession>
<gene>
    <name evidence="2" type="ORF">ODALV1_LOCUS18897</name>
</gene>
<dbReference type="InterPro" id="IPR000210">
    <property type="entry name" value="BTB/POZ_dom"/>
</dbReference>
<name>A0ABP1R5G5_9HEXA</name>
<evidence type="ECO:0000313" key="3">
    <source>
        <dbReference type="Proteomes" id="UP001642540"/>
    </source>
</evidence>
<feature type="domain" description="BTB" evidence="1">
    <location>
        <begin position="206"/>
        <end position="272"/>
    </location>
</feature>
<reference evidence="2 3" key="1">
    <citation type="submission" date="2024-08" db="EMBL/GenBank/DDBJ databases">
        <authorList>
            <person name="Cucini C."/>
            <person name="Frati F."/>
        </authorList>
    </citation>
    <scope>NUCLEOTIDE SEQUENCE [LARGE SCALE GENOMIC DNA]</scope>
</reference>
<sequence>MAWNSEKMHHYTYFILPVYNFPTLYSAFRTDSGRNEHPFGSVAFATNHISTSFTQILNWKVSLVGFKDGGQRKLALTLHLLTEAPAEKLNHFFNLTSSLKHLPSGFSSRKSLRFGEDQFQNYQEPSQLWIWSIDDKKNLFEECDYDRVYLGNVAEFIPRNSGVFEIRMSMQVTVRDQPRVATYRPKSTPKHYEVHYVGETKHSDAYNLPFLLEFHTSDGIVKAHKKLVAAQSPYIKKMIENVSDEEVCKVHFPSVSTKGMKNFLMFIYFNKLGNDWKSVASEINEISTKLWCS</sequence>
<dbReference type="Pfam" id="PF00651">
    <property type="entry name" value="BTB"/>
    <property type="match status" value="1"/>
</dbReference>
<comment type="caution">
    <text evidence="2">The sequence shown here is derived from an EMBL/GenBank/DDBJ whole genome shotgun (WGS) entry which is preliminary data.</text>
</comment>
<dbReference type="SUPFAM" id="SSF54695">
    <property type="entry name" value="POZ domain"/>
    <property type="match status" value="1"/>
</dbReference>
<dbReference type="EMBL" id="CAXLJM020000062">
    <property type="protein sequence ID" value="CAL8120199.1"/>
    <property type="molecule type" value="Genomic_DNA"/>
</dbReference>
<keyword evidence="3" id="KW-1185">Reference proteome</keyword>
<dbReference type="InterPro" id="IPR011333">
    <property type="entry name" value="SKP1/BTB/POZ_sf"/>
</dbReference>
<proteinExistence type="predicted"/>
<organism evidence="2 3">
    <name type="scientific">Orchesella dallaii</name>
    <dbReference type="NCBI Taxonomy" id="48710"/>
    <lineage>
        <taxon>Eukaryota</taxon>
        <taxon>Metazoa</taxon>
        <taxon>Ecdysozoa</taxon>
        <taxon>Arthropoda</taxon>
        <taxon>Hexapoda</taxon>
        <taxon>Collembola</taxon>
        <taxon>Entomobryomorpha</taxon>
        <taxon>Entomobryoidea</taxon>
        <taxon>Orchesellidae</taxon>
        <taxon>Orchesellinae</taxon>
        <taxon>Orchesella</taxon>
    </lineage>
</organism>
<dbReference type="Proteomes" id="UP001642540">
    <property type="component" value="Unassembled WGS sequence"/>
</dbReference>